<feature type="transmembrane region" description="Helical" evidence="7">
    <location>
        <begin position="707"/>
        <end position="728"/>
    </location>
</feature>
<reference evidence="10" key="3">
    <citation type="submission" date="2025-08" db="UniProtKB">
        <authorList>
            <consortium name="RefSeq"/>
        </authorList>
    </citation>
    <scope>IDENTIFICATION</scope>
    <source>
        <strain evidence="10">NI907</strain>
    </source>
</reference>
<comment type="subcellular location">
    <subcellularLocation>
        <location evidence="1">Nucleus inner membrane</location>
        <topology evidence="1">Multi-pass membrane protein</topology>
    </subcellularLocation>
</comment>
<evidence type="ECO:0000256" key="6">
    <source>
        <dbReference type="SAM" id="MobiDB-lite"/>
    </source>
</evidence>
<dbReference type="RefSeq" id="XP_030981405.1">
    <property type="nucleotide sequence ID" value="XM_031127041.1"/>
</dbReference>
<feature type="compositionally biased region" description="Polar residues" evidence="6">
    <location>
        <begin position="497"/>
        <end position="507"/>
    </location>
</feature>
<dbReference type="Proteomes" id="UP000515153">
    <property type="component" value="Unplaced"/>
</dbReference>
<dbReference type="GO" id="GO:0005637">
    <property type="term" value="C:nuclear inner membrane"/>
    <property type="evidence" value="ECO:0007669"/>
    <property type="project" value="UniProtKB-SubCell"/>
</dbReference>
<dbReference type="GO" id="GO:0034992">
    <property type="term" value="C:microtubule organizing center attachment site"/>
    <property type="evidence" value="ECO:0007669"/>
    <property type="project" value="TreeGrafter"/>
</dbReference>
<dbReference type="GeneID" id="41961950"/>
<gene>
    <name evidence="10" type="ORF">PgNI_07023</name>
</gene>
<dbReference type="InterPro" id="IPR018617">
    <property type="entry name" value="Ima1_N"/>
</dbReference>
<reference evidence="10" key="2">
    <citation type="submission" date="2019-10" db="EMBL/GenBank/DDBJ databases">
        <authorList>
            <consortium name="NCBI Genome Project"/>
        </authorList>
    </citation>
    <scope>NUCLEOTIDE SEQUENCE</scope>
    <source>
        <strain evidence="10">NI907</strain>
    </source>
</reference>
<evidence type="ECO:0000313" key="10">
    <source>
        <dbReference type="RefSeq" id="XP_030981405.1"/>
    </source>
</evidence>
<dbReference type="InterPro" id="IPR042321">
    <property type="entry name" value="Ima1"/>
</dbReference>
<dbReference type="PANTHER" id="PTHR28538:SF1">
    <property type="entry name" value="INTEGRAL INNER NUCLEAR MEMBRANE PROTEIN IMA1"/>
    <property type="match status" value="1"/>
</dbReference>
<feature type="domain" description="Ima1 N-terminal" evidence="8">
    <location>
        <begin position="13"/>
        <end position="141"/>
    </location>
</feature>
<feature type="region of interest" description="Disordered" evidence="6">
    <location>
        <begin position="341"/>
        <end position="450"/>
    </location>
</feature>
<evidence type="ECO:0000256" key="5">
    <source>
        <dbReference type="ARBA" id="ARBA00023242"/>
    </source>
</evidence>
<sequence>MTTMPRLRSKAYLTCFYCGRKTSTRNDGSVRRFECPSCEATNYLDENGEITDPPLEATAPSGGSDDKPPTMRDLLASQPDNDVFCAECLKNQRLFTASLAQYLPGDPDDPEYDTRERNFYKFRNNLERQYPQTCSKCEPKVLERIAQAGYTAKTDHLRRMIDRSLKARTAEQASASGPLGILSAVGRYLWLAGFILQGLWHLEMMQELVATVEFPWLRSFGIRQLLGVLAWLLSLLPEPEWLMKWSIMSTAVSLWWNPFFVKTVRGFTKHLLGIGTWYTYQAVIMFFRVLAPGIPNLSREHGSAVSAQLTMHSLTCIFMFYITKLALGSIRVDTTPLFGNKSLSTPKPPDVPPQAHQRGPSGNTMLDTLDEVLASPIPARESDSETETQSLPPKIRPRYTEGPLRGQQMSQRGGLFAPENARGSTFGCQDDAPQQTEYASEMDWQPTESPPRAFNPFSAPEQPLRSFNDAPVNDKHGPFWFKVPPAPATSMARRGLNSATASSTALLQKQPEPVQQRRFFASRDEELRKEQEARDERNRKEAERTKYIKSPSFRYRANDPRDPLSDMFEDTFKISPTRAAPAQQAARNVESTKQEVVARQVKASDFSILILSALLLIPGYETVVPMEYGVYMALSICCTSLIIWVRVNLETFKTMQVQDRHRSKAIAYTVATGLALSEVGFLAWTGMMAQDSGEHNALMAFSSEAKTVFLSLLVIHQVWNLFAVQLVVHP</sequence>
<keyword evidence="9" id="KW-1185">Reference proteome</keyword>
<evidence type="ECO:0000256" key="3">
    <source>
        <dbReference type="ARBA" id="ARBA00022989"/>
    </source>
</evidence>
<reference evidence="10" key="1">
    <citation type="journal article" date="2019" name="Mol. Biol. Evol.">
        <title>Blast fungal genomes show frequent chromosomal changes, gene gains and losses, and effector gene turnover.</title>
        <authorList>
            <person name="Gomez Luciano L.B."/>
            <person name="Jason Tsai I."/>
            <person name="Chuma I."/>
            <person name="Tosa Y."/>
            <person name="Chen Y.H."/>
            <person name="Li J.Y."/>
            <person name="Li M.Y."/>
            <person name="Jade Lu M.Y."/>
            <person name="Nakayashiki H."/>
            <person name="Li W.H."/>
        </authorList>
    </citation>
    <scope>NUCLEOTIDE SEQUENCE</scope>
    <source>
        <strain evidence="10">NI907</strain>
    </source>
</reference>
<evidence type="ECO:0000256" key="7">
    <source>
        <dbReference type="SAM" id="Phobius"/>
    </source>
</evidence>
<name>A0A6P8B2Q8_PYRGI</name>
<feature type="region of interest" description="Disordered" evidence="6">
    <location>
        <begin position="46"/>
        <end position="75"/>
    </location>
</feature>
<proteinExistence type="predicted"/>
<feature type="compositionally biased region" description="Basic and acidic residues" evidence="6">
    <location>
        <begin position="521"/>
        <end position="545"/>
    </location>
</feature>
<feature type="transmembrane region" description="Helical" evidence="7">
    <location>
        <begin position="665"/>
        <end position="687"/>
    </location>
</feature>
<keyword evidence="3 7" id="KW-1133">Transmembrane helix</keyword>
<evidence type="ECO:0000256" key="1">
    <source>
        <dbReference type="ARBA" id="ARBA00004473"/>
    </source>
</evidence>
<organism evidence="9 10">
    <name type="scientific">Pyricularia grisea</name>
    <name type="common">Crabgrass-specific blast fungus</name>
    <name type="synonym">Magnaporthe grisea</name>
    <dbReference type="NCBI Taxonomy" id="148305"/>
    <lineage>
        <taxon>Eukaryota</taxon>
        <taxon>Fungi</taxon>
        <taxon>Dikarya</taxon>
        <taxon>Ascomycota</taxon>
        <taxon>Pezizomycotina</taxon>
        <taxon>Sordariomycetes</taxon>
        <taxon>Sordariomycetidae</taxon>
        <taxon>Magnaporthales</taxon>
        <taxon>Pyriculariaceae</taxon>
        <taxon>Pyricularia</taxon>
    </lineage>
</organism>
<feature type="transmembrane region" description="Helical" evidence="7">
    <location>
        <begin position="626"/>
        <end position="645"/>
    </location>
</feature>
<keyword evidence="2 7" id="KW-0812">Transmembrane</keyword>
<dbReference type="GO" id="GO:0044732">
    <property type="term" value="C:mitotic spindle pole body"/>
    <property type="evidence" value="ECO:0007669"/>
    <property type="project" value="TreeGrafter"/>
</dbReference>
<dbReference type="Pfam" id="PF09779">
    <property type="entry name" value="Ima1_N"/>
    <property type="match status" value="1"/>
</dbReference>
<dbReference type="GO" id="GO:0034506">
    <property type="term" value="C:chromosome, centromeric core domain"/>
    <property type="evidence" value="ECO:0007669"/>
    <property type="project" value="TreeGrafter"/>
</dbReference>
<keyword evidence="4 7" id="KW-0472">Membrane</keyword>
<dbReference type="KEGG" id="pgri:PgNI_07023"/>
<dbReference type="PANTHER" id="PTHR28538">
    <property type="entry name" value="INTEGRAL INNER NUCLEAR MEMBRANE PROTEIN IMA1"/>
    <property type="match status" value="1"/>
</dbReference>
<protein>
    <recommendedName>
        <fullName evidence="8">Ima1 N-terminal domain-containing protein</fullName>
    </recommendedName>
</protein>
<dbReference type="AlphaFoldDB" id="A0A6P8B2Q8"/>
<keyword evidence="5" id="KW-0539">Nucleus</keyword>
<evidence type="ECO:0000313" key="9">
    <source>
        <dbReference type="Proteomes" id="UP000515153"/>
    </source>
</evidence>
<evidence type="ECO:0000256" key="2">
    <source>
        <dbReference type="ARBA" id="ARBA00022692"/>
    </source>
</evidence>
<dbReference type="GO" id="GO:0071765">
    <property type="term" value="P:nuclear inner membrane organization"/>
    <property type="evidence" value="ECO:0007669"/>
    <property type="project" value="InterPro"/>
</dbReference>
<feature type="region of interest" description="Disordered" evidence="6">
    <location>
        <begin position="495"/>
        <end position="545"/>
    </location>
</feature>
<evidence type="ECO:0000256" key="4">
    <source>
        <dbReference type="ARBA" id="ARBA00023136"/>
    </source>
</evidence>
<accession>A0A6P8B2Q8</accession>
<evidence type="ECO:0000259" key="8">
    <source>
        <dbReference type="Pfam" id="PF09779"/>
    </source>
</evidence>
<feature type="compositionally biased region" description="Polar residues" evidence="6">
    <location>
        <begin position="422"/>
        <end position="438"/>
    </location>
</feature>